<dbReference type="Proteomes" id="UP000028730">
    <property type="component" value="Unassembled WGS sequence"/>
</dbReference>
<sequence>MDDVDKVCDLIHDEFKGLEHGADPHVISSEKVAGMQFKQVSFAEGYKRDDVDKFMREAASALREEYKV</sequence>
<dbReference type="InterPro" id="IPR019933">
    <property type="entry name" value="DivIVA_domain"/>
</dbReference>
<accession>A0A080N350</accession>
<evidence type="ECO:0000313" key="1">
    <source>
        <dbReference type="EMBL" id="KFF31538.1"/>
    </source>
</evidence>
<evidence type="ECO:0000313" key="2">
    <source>
        <dbReference type="Proteomes" id="UP000028730"/>
    </source>
</evidence>
<dbReference type="EMBL" id="ATLK01000001">
    <property type="protein sequence ID" value="KFF31538.1"/>
    <property type="molecule type" value="Genomic_DNA"/>
</dbReference>
<name>A0A080N350_9BIFI</name>
<comment type="caution">
    <text evidence="1">The sequence shown here is derived from an EMBL/GenBank/DDBJ whole genome shotgun (WGS) entry which is preliminary data.</text>
</comment>
<organism evidence="1 2">
    <name type="scientific">Bifidobacterium bombi DSM 19703</name>
    <dbReference type="NCBI Taxonomy" id="1341695"/>
    <lineage>
        <taxon>Bacteria</taxon>
        <taxon>Bacillati</taxon>
        <taxon>Actinomycetota</taxon>
        <taxon>Actinomycetes</taxon>
        <taxon>Bifidobacteriales</taxon>
        <taxon>Bifidobacteriaceae</taxon>
        <taxon>Bifidobacterium</taxon>
    </lineage>
</organism>
<gene>
    <name evidence="1" type="ORF">BBOMB_0913</name>
</gene>
<dbReference type="AlphaFoldDB" id="A0A080N350"/>
<keyword evidence="2" id="KW-1185">Reference proteome</keyword>
<dbReference type="NCBIfam" id="TIGR03544">
    <property type="entry name" value="DivI1A_domain"/>
    <property type="match status" value="1"/>
</dbReference>
<proteinExistence type="predicted"/>
<dbReference type="OrthoDB" id="5198800at2"/>
<protein>
    <recommendedName>
        <fullName evidence="3">DivIVA domain-containing protein</fullName>
    </recommendedName>
</protein>
<dbReference type="RefSeq" id="WP_152570110.1">
    <property type="nucleotide sequence ID" value="NZ_ATLK01000001.1"/>
</dbReference>
<evidence type="ECO:0008006" key="3">
    <source>
        <dbReference type="Google" id="ProtNLM"/>
    </source>
</evidence>
<reference evidence="1 2" key="1">
    <citation type="journal article" date="2014" name="Appl. Environ. Microbiol.">
        <title>Genomic encyclopedia of type strains of the genus Bifidobacterium.</title>
        <authorList>
            <person name="Milani C."/>
            <person name="Lugli G.A."/>
            <person name="Duranti S."/>
            <person name="Turroni F."/>
            <person name="Bottacini F."/>
            <person name="Mangifesta M."/>
            <person name="Sanchez B."/>
            <person name="Viappiani A."/>
            <person name="Mancabelli L."/>
            <person name="Taminiau B."/>
            <person name="Delcenserie V."/>
            <person name="Barrangou R."/>
            <person name="Margolles A."/>
            <person name="van Sinderen D."/>
            <person name="Ventura M."/>
        </authorList>
    </citation>
    <scope>NUCLEOTIDE SEQUENCE [LARGE SCALE GENOMIC DNA]</scope>
    <source>
        <strain evidence="1 2">DSM 19703</strain>
    </source>
</reference>